<feature type="compositionally biased region" description="Polar residues" evidence="1">
    <location>
        <begin position="52"/>
        <end position="65"/>
    </location>
</feature>
<protein>
    <submittedName>
        <fullName evidence="2">Uncharacterized protein</fullName>
    </submittedName>
</protein>
<comment type="caution">
    <text evidence="2">The sequence shown here is derived from an EMBL/GenBank/DDBJ whole genome shotgun (WGS) entry which is preliminary data.</text>
</comment>
<feature type="region of interest" description="Disordered" evidence="1">
    <location>
        <begin position="25"/>
        <end position="74"/>
    </location>
</feature>
<name>A0A8S0PQQ7_OLEEU</name>
<sequence length="74" mass="8673">WEICDLEFLEAKMVMPYMTEVRYEKPVQPEQSCREKRKGGSTDRSVHRVRTSTKPSLSRMKQSTPMLLITNGRL</sequence>
<proteinExistence type="predicted"/>
<evidence type="ECO:0000256" key="1">
    <source>
        <dbReference type="SAM" id="MobiDB-lite"/>
    </source>
</evidence>
<feature type="compositionally biased region" description="Basic and acidic residues" evidence="1">
    <location>
        <begin position="25"/>
        <end position="46"/>
    </location>
</feature>
<organism evidence="2 3">
    <name type="scientific">Olea europaea subsp. europaea</name>
    <dbReference type="NCBI Taxonomy" id="158383"/>
    <lineage>
        <taxon>Eukaryota</taxon>
        <taxon>Viridiplantae</taxon>
        <taxon>Streptophyta</taxon>
        <taxon>Embryophyta</taxon>
        <taxon>Tracheophyta</taxon>
        <taxon>Spermatophyta</taxon>
        <taxon>Magnoliopsida</taxon>
        <taxon>eudicotyledons</taxon>
        <taxon>Gunneridae</taxon>
        <taxon>Pentapetalae</taxon>
        <taxon>asterids</taxon>
        <taxon>lamiids</taxon>
        <taxon>Lamiales</taxon>
        <taxon>Oleaceae</taxon>
        <taxon>Oleeae</taxon>
        <taxon>Olea</taxon>
    </lineage>
</organism>
<keyword evidence="3" id="KW-1185">Reference proteome</keyword>
<dbReference type="Proteomes" id="UP000594638">
    <property type="component" value="Unassembled WGS sequence"/>
</dbReference>
<dbReference type="Gramene" id="OE9A032761T1">
    <property type="protein sequence ID" value="OE9A032761C1"/>
    <property type="gene ID" value="OE9A032761"/>
</dbReference>
<feature type="non-terminal residue" evidence="2">
    <location>
        <position position="1"/>
    </location>
</feature>
<reference evidence="2 3" key="1">
    <citation type="submission" date="2019-12" db="EMBL/GenBank/DDBJ databases">
        <authorList>
            <person name="Alioto T."/>
            <person name="Alioto T."/>
            <person name="Gomez Garrido J."/>
        </authorList>
    </citation>
    <scope>NUCLEOTIDE SEQUENCE [LARGE SCALE GENOMIC DNA]</scope>
</reference>
<dbReference type="EMBL" id="CACTIH010000166">
    <property type="protein sequence ID" value="CAA2955874.1"/>
    <property type="molecule type" value="Genomic_DNA"/>
</dbReference>
<gene>
    <name evidence="2" type="ORF">OLEA9_A032761</name>
</gene>
<dbReference type="AlphaFoldDB" id="A0A8S0PQQ7"/>
<accession>A0A8S0PQQ7</accession>
<evidence type="ECO:0000313" key="3">
    <source>
        <dbReference type="Proteomes" id="UP000594638"/>
    </source>
</evidence>
<evidence type="ECO:0000313" key="2">
    <source>
        <dbReference type="EMBL" id="CAA2955874.1"/>
    </source>
</evidence>